<reference evidence="2" key="1">
    <citation type="submission" date="2022-11" db="UniProtKB">
        <authorList>
            <consortium name="WormBaseParasite"/>
        </authorList>
    </citation>
    <scope>IDENTIFICATION</scope>
</reference>
<dbReference type="WBParaSite" id="ACRNAN_scaffold20710.g26423.t1">
    <property type="protein sequence ID" value="ACRNAN_scaffold20710.g26423.t1"/>
    <property type="gene ID" value="ACRNAN_scaffold20710.g26423"/>
</dbReference>
<sequence length="92" mass="10491">MVYSQTNTQTDWCKGCYAAKLIDDPDFLGMCCPKDNQDNTACMNKCMFLEKIKHHGLSPPVLKNSCHLCIISCEDNYLDNKEVCSWNYLTAD</sequence>
<evidence type="ECO:0000313" key="2">
    <source>
        <dbReference type="WBParaSite" id="ACRNAN_scaffold20710.g26423.t1"/>
    </source>
</evidence>
<dbReference type="AlphaFoldDB" id="A0A914D897"/>
<proteinExistence type="predicted"/>
<keyword evidence="1" id="KW-1185">Reference proteome</keyword>
<dbReference type="Proteomes" id="UP000887540">
    <property type="component" value="Unplaced"/>
</dbReference>
<name>A0A914D897_9BILA</name>
<accession>A0A914D897</accession>
<evidence type="ECO:0000313" key="1">
    <source>
        <dbReference type="Proteomes" id="UP000887540"/>
    </source>
</evidence>
<protein>
    <submittedName>
        <fullName evidence="2">Uncharacterized protein</fullName>
    </submittedName>
</protein>
<organism evidence="1 2">
    <name type="scientific">Acrobeloides nanus</name>
    <dbReference type="NCBI Taxonomy" id="290746"/>
    <lineage>
        <taxon>Eukaryota</taxon>
        <taxon>Metazoa</taxon>
        <taxon>Ecdysozoa</taxon>
        <taxon>Nematoda</taxon>
        <taxon>Chromadorea</taxon>
        <taxon>Rhabditida</taxon>
        <taxon>Tylenchina</taxon>
        <taxon>Cephalobomorpha</taxon>
        <taxon>Cephaloboidea</taxon>
        <taxon>Cephalobidae</taxon>
        <taxon>Acrobeloides</taxon>
    </lineage>
</organism>